<dbReference type="SUPFAM" id="SSF53649">
    <property type="entry name" value="Alkaline phosphatase-like"/>
    <property type="match status" value="1"/>
</dbReference>
<dbReference type="eggNOG" id="COG1524">
    <property type="taxonomic scope" value="Bacteria"/>
</dbReference>
<dbReference type="InterPro" id="IPR014060">
    <property type="entry name" value="PglZ"/>
</dbReference>
<accession>A0A059G3D2</accession>
<comment type="caution">
    <text evidence="1">The sequence shown here is derived from an EMBL/GenBank/DDBJ whole genome shotgun (WGS) entry which is preliminary data.</text>
</comment>
<dbReference type="NCBIfam" id="TIGR02687">
    <property type="entry name" value="BREX-1 system phosphatase PglZ type A"/>
    <property type="match status" value="1"/>
</dbReference>
<reference evidence="1 2" key="1">
    <citation type="journal article" date="2014" name="Antonie Van Leeuwenhoek">
        <title>Hyphomonas beringensis sp. nov. and Hyphomonas chukchiensis sp. nov., isolated from surface seawater of the Bering Sea and Chukchi Sea.</title>
        <authorList>
            <person name="Li C."/>
            <person name="Lai Q."/>
            <person name="Li G."/>
            <person name="Dong C."/>
            <person name="Wang J."/>
            <person name="Liao Y."/>
            <person name="Shao Z."/>
        </authorList>
    </citation>
    <scope>NUCLEOTIDE SEQUENCE [LARGE SCALE GENOMIC DNA]</scope>
    <source>
        <strain evidence="1 2">SCH89</strain>
    </source>
</reference>
<dbReference type="EMBL" id="ARYL01000037">
    <property type="protein sequence ID" value="KDA01075.1"/>
    <property type="molecule type" value="Genomic_DNA"/>
</dbReference>
<sequence length="834" mass="95077">MDQRIAKGLEAQFDKHRIVFWYDAKSEMQGAFDSVELAGVEKVVIENNEFGLKYRILREEPDQKFLIFKNGPEPEKPTDNWLFDVQMASGLFQADQISMWLGELGLGPKFRDLIEAHQEFFRSGKRVTALAAMLKREEDPGVVLTKMICVACGAERSFDEAVEQLLADLASERDESLKLLERSQLLDVFWRTIDRAFGYGSTDPDLEDFALELFKTSFERTAGRSGTLSDDALVFFNRWKKNRHCADDFETLSEKFSAVLSVAEKVKTLDFRHMGGADAFEAIDLHLVASLAGEVANHTMNFNEVKEIIDSRRHAHWFDRFEHVYLSIQFAAKLFQLVAEADLHVDSFDQGLQNYAGVWFQIDQTYRKHVFHARQIKELDRPARLMDVVENFYTNKFLTALNDNWQRCVDGVETWRSSELLNQMDFYNKEVGAFRRKDQKAIVIISDALRYEVGEELARRIRGNDRFDAQLTPALSALPSYTQLGMAALLPNEDLSFAEKETGEILEGGLSTQGTVNREKILAKHEGDARVHVMKADELLNMTKDDAREITRENDVVYIYHNQIDAIGDKPGTEERTFDAAEDAIQELVEMVRKLTSANASSILVTSDHGFLFQQREIEESSFLLDQADGKNVIFRNRRFVLGRDLSDSPGFKKFSSKQLGLSGEMEVLIPKSINRLRRQGSGSRFVHGGASLQEVVIPVLRIRKSRKTDIVSAEVEIHSSKSAAITSNQIAVKLFQSTAVTDKCVPRDLFIGLYASDGTLISERHQLTFDSTSNDTREREQTVQLLLSREADAFNGQDVYLKLQERHGKTQTFKDYRAVTYSLRPRISRDFDF</sequence>
<keyword evidence="2" id="KW-1185">Reference proteome</keyword>
<dbReference type="PATRIC" id="fig|1280953.3.peg.3490"/>
<dbReference type="STRING" id="1280953.HOC_17431"/>
<proteinExistence type="predicted"/>
<organism evidence="1 2">
    <name type="scientific">Hyphomonas oceanitis SCH89</name>
    <dbReference type="NCBI Taxonomy" id="1280953"/>
    <lineage>
        <taxon>Bacteria</taxon>
        <taxon>Pseudomonadati</taxon>
        <taxon>Pseudomonadota</taxon>
        <taxon>Alphaproteobacteria</taxon>
        <taxon>Hyphomonadales</taxon>
        <taxon>Hyphomonadaceae</taxon>
        <taxon>Hyphomonas</taxon>
    </lineage>
</organism>
<protein>
    <submittedName>
        <fullName evidence="1">Uncharacterized protein</fullName>
    </submittedName>
</protein>
<evidence type="ECO:0000313" key="1">
    <source>
        <dbReference type="EMBL" id="KDA01075.1"/>
    </source>
</evidence>
<dbReference type="Gene3D" id="3.40.720.10">
    <property type="entry name" value="Alkaline Phosphatase, subunit A"/>
    <property type="match status" value="1"/>
</dbReference>
<dbReference type="OrthoDB" id="9769734at2"/>
<gene>
    <name evidence="1" type="ORF">HOC_17431</name>
</gene>
<dbReference type="Pfam" id="PF08665">
    <property type="entry name" value="PglZ"/>
    <property type="match status" value="1"/>
</dbReference>
<dbReference type="RefSeq" id="WP_035540922.1">
    <property type="nucleotide sequence ID" value="NZ_ARYL01000037.1"/>
</dbReference>
<evidence type="ECO:0000313" key="2">
    <source>
        <dbReference type="Proteomes" id="UP000024942"/>
    </source>
</evidence>
<dbReference type="InterPro" id="IPR017850">
    <property type="entry name" value="Alkaline_phosphatase_core_sf"/>
</dbReference>
<dbReference type="Proteomes" id="UP000024942">
    <property type="component" value="Unassembled WGS sequence"/>
</dbReference>
<dbReference type="AlphaFoldDB" id="A0A059G3D2"/>
<name>A0A059G3D2_9PROT</name>